<dbReference type="FunCoup" id="A0A6C2YLP6">
    <property type="interactions" value="515"/>
</dbReference>
<organism evidence="7">
    <name type="scientific">Tuwongella immobilis</name>
    <dbReference type="NCBI Taxonomy" id="692036"/>
    <lineage>
        <taxon>Bacteria</taxon>
        <taxon>Pseudomonadati</taxon>
        <taxon>Planctomycetota</taxon>
        <taxon>Planctomycetia</taxon>
        <taxon>Gemmatales</taxon>
        <taxon>Gemmataceae</taxon>
        <taxon>Tuwongella</taxon>
    </lineage>
</organism>
<dbReference type="KEGG" id="tim:GMBLW1_14620"/>
<dbReference type="InterPro" id="IPR043141">
    <property type="entry name" value="Ribosomal_uL10-like_sf"/>
</dbReference>
<dbReference type="InterPro" id="IPR047865">
    <property type="entry name" value="Ribosomal_uL10_bac_type"/>
</dbReference>
<evidence type="ECO:0000313" key="7">
    <source>
        <dbReference type="EMBL" id="VIP02498.1"/>
    </source>
</evidence>
<dbReference type="InParanoid" id="A0A6C2YLP6"/>
<dbReference type="Gene3D" id="3.30.70.1730">
    <property type="match status" value="1"/>
</dbReference>
<comment type="function">
    <text evidence="1">Forms part of the ribosomal stalk, playing a central role in the interaction of the ribosome with GTP-bound translation factors.</text>
</comment>
<evidence type="ECO:0000313" key="8">
    <source>
        <dbReference type="Proteomes" id="UP000464378"/>
    </source>
</evidence>
<comment type="similarity">
    <text evidence="2">Belongs to the universal ribosomal protein uL10 family.</text>
</comment>
<dbReference type="SUPFAM" id="SSF160369">
    <property type="entry name" value="Ribosomal protein L10-like"/>
    <property type="match status" value="1"/>
</dbReference>
<dbReference type="EMBL" id="LR586016">
    <property type="protein sequence ID" value="VIP02498.1"/>
    <property type="molecule type" value="Genomic_DNA"/>
</dbReference>
<evidence type="ECO:0000256" key="1">
    <source>
        <dbReference type="ARBA" id="ARBA00002633"/>
    </source>
</evidence>
<keyword evidence="4" id="KW-0687">Ribonucleoprotein</keyword>
<accession>A0A6C2YLP6</accession>
<dbReference type="GO" id="GO:1990904">
    <property type="term" value="C:ribonucleoprotein complex"/>
    <property type="evidence" value="ECO:0007669"/>
    <property type="project" value="UniProtKB-KW"/>
</dbReference>
<keyword evidence="8" id="KW-1185">Reference proteome</keyword>
<proteinExistence type="inferred from homology"/>
<dbReference type="Proteomes" id="UP000464378">
    <property type="component" value="Chromosome"/>
</dbReference>
<dbReference type="Pfam" id="PF00466">
    <property type="entry name" value="Ribosomal_L10"/>
    <property type="match status" value="1"/>
</dbReference>
<name>A0A6C2YLP6_9BACT</name>
<gene>
    <name evidence="7" type="ORF">GMBLW1_14620</name>
</gene>
<dbReference type="PANTHER" id="PTHR11560">
    <property type="entry name" value="39S RIBOSOMAL PROTEIN L10, MITOCHONDRIAL"/>
    <property type="match status" value="1"/>
</dbReference>
<keyword evidence="3 7" id="KW-0689">Ribosomal protein</keyword>
<dbReference type="InterPro" id="IPR001790">
    <property type="entry name" value="Ribosomal_uL10"/>
</dbReference>
<evidence type="ECO:0000256" key="2">
    <source>
        <dbReference type="ARBA" id="ARBA00008889"/>
    </source>
</evidence>
<dbReference type="NCBIfam" id="NF000955">
    <property type="entry name" value="PRK00099.1-1"/>
    <property type="match status" value="1"/>
</dbReference>
<protein>
    <recommendedName>
        <fullName evidence="5">Large ribosomal subunit protein uL10</fullName>
    </recommendedName>
    <alternativeName>
        <fullName evidence="6">50S ribosomal protein L10</fullName>
    </alternativeName>
</protein>
<sequence>MSKKVKQMELDALTKTFAGVRELVLIAPNKVDSALDYTMRKTLREKKIRVQMVKNTLARKVLGGFGVTAGDNWSGPTLIAWGTESIKELSTAVDAFIKDTVKKNPKAADKLKVKTAVVDGQPVKLEDAMKMPTRLEAIGEIVNAILAPASAIAGALTGPISQVASQIQTLSEKTEGDEATAPAESAS</sequence>
<dbReference type="EMBL" id="LR593887">
    <property type="protein sequence ID" value="VTS01581.1"/>
    <property type="molecule type" value="Genomic_DNA"/>
</dbReference>
<dbReference type="AlphaFoldDB" id="A0A6C2YLP6"/>
<evidence type="ECO:0000256" key="5">
    <source>
        <dbReference type="ARBA" id="ARBA00035202"/>
    </source>
</evidence>
<dbReference type="RefSeq" id="WP_162657668.1">
    <property type="nucleotide sequence ID" value="NZ_LR593887.1"/>
</dbReference>
<evidence type="ECO:0000256" key="4">
    <source>
        <dbReference type="ARBA" id="ARBA00023274"/>
    </source>
</evidence>
<evidence type="ECO:0000256" key="6">
    <source>
        <dbReference type="ARBA" id="ARBA00035502"/>
    </source>
</evidence>
<evidence type="ECO:0000256" key="3">
    <source>
        <dbReference type="ARBA" id="ARBA00022980"/>
    </source>
</evidence>
<dbReference type="GO" id="GO:0005840">
    <property type="term" value="C:ribosome"/>
    <property type="evidence" value="ECO:0007669"/>
    <property type="project" value="UniProtKB-KW"/>
</dbReference>
<reference evidence="7" key="1">
    <citation type="submission" date="2019-04" db="EMBL/GenBank/DDBJ databases">
        <authorList>
            <consortium name="Science for Life Laboratories"/>
        </authorList>
    </citation>
    <scope>NUCLEOTIDE SEQUENCE</scope>
    <source>
        <strain evidence="7">MBLW1</strain>
    </source>
</reference>